<dbReference type="PROSITE" id="PS50166">
    <property type="entry name" value="IMPORTIN_B_NT"/>
    <property type="match status" value="1"/>
</dbReference>
<protein>
    <recommendedName>
        <fullName evidence="5">Importin N-terminal domain-containing protein</fullName>
    </recommendedName>
</protein>
<dbReference type="GO" id="GO:0031267">
    <property type="term" value="F:small GTPase binding"/>
    <property type="evidence" value="ECO:0007669"/>
    <property type="project" value="InterPro"/>
</dbReference>
<organism evidence="6 7">
    <name type="scientific">Bemisia tabaci</name>
    <name type="common">Sweetpotato whitefly</name>
    <name type="synonym">Aleurodes tabaci</name>
    <dbReference type="NCBI Taxonomy" id="7038"/>
    <lineage>
        <taxon>Eukaryota</taxon>
        <taxon>Metazoa</taxon>
        <taxon>Ecdysozoa</taxon>
        <taxon>Arthropoda</taxon>
        <taxon>Hexapoda</taxon>
        <taxon>Insecta</taxon>
        <taxon>Pterygota</taxon>
        <taxon>Neoptera</taxon>
        <taxon>Paraneoptera</taxon>
        <taxon>Hemiptera</taxon>
        <taxon>Sternorrhyncha</taxon>
        <taxon>Aleyrodoidea</taxon>
        <taxon>Aleyrodidae</taxon>
        <taxon>Aleyrodinae</taxon>
        <taxon>Bemisia</taxon>
    </lineage>
</organism>
<dbReference type="GO" id="GO:0006606">
    <property type="term" value="P:protein import into nucleus"/>
    <property type="evidence" value="ECO:0007669"/>
    <property type="project" value="TreeGrafter"/>
</dbReference>
<dbReference type="GO" id="GO:0005829">
    <property type="term" value="C:cytosol"/>
    <property type="evidence" value="ECO:0007669"/>
    <property type="project" value="TreeGrafter"/>
</dbReference>
<evidence type="ECO:0000313" key="7">
    <source>
        <dbReference type="Proteomes" id="UP001152759"/>
    </source>
</evidence>
<keyword evidence="7" id="KW-1185">Reference proteome</keyword>
<evidence type="ECO:0000256" key="2">
    <source>
        <dbReference type="ARBA" id="ARBA00007991"/>
    </source>
</evidence>
<dbReference type="SMART" id="SM00913">
    <property type="entry name" value="IBN_N"/>
    <property type="match status" value="1"/>
</dbReference>
<feature type="domain" description="Importin N-terminal" evidence="5">
    <location>
        <begin position="22"/>
        <end position="97"/>
    </location>
</feature>
<comment type="similarity">
    <text evidence="2">Belongs to the importin beta family.</text>
</comment>
<accession>A0A9P0F1P0</accession>
<sequence>MDLVVEALRQASSQDATVLKAAEAKLAEWEVAPGFHFTLFSIFSNQNIEVNVRWLAIVYLKNGVDKYWRSSGKEVPGGLTPEEKQLVRDGLLNSLNEPVEQIASQLSVLTAKIARLDYPREWPQIIPKLVEGTKSNDVFFQYRCYRTLLNVIKILSSKRLPGSRYAFQEMAGEIYSTILDSWNKLSQSFINQHSTLDDRQKSELIGNFLLCLKILRILTVNGFKNPSESADVNHFLKLLYEHIRTFLELRKSTSGSLVETLEKYSINLMKVLHAMLDNYPQYFVDYIEPSLKLCIFYAFTPEGEPYLFEEFLIQNLIMMKNILICNEYVPSKKPVSDTKNAASIAAVKIKQSLFTPETVVTICYKLITQYFLLTSADLQAWDSDPEGYVADMDKQSWKYSLRPCTETLFHAMILEFGSVINPVLVELVNVNHPLAHPDDMNAILRKDAVYSAIGLAAFELYDEINFNDWFTKSLVLELKVKDPNYRIIRRRVAWLIGYWVSVQLSAENRSTLYESMLPLLQPNEDMVVRLTAANTIKLAVDDFGFNADEFLKYLEPLFSLLFQLLKDCQECDSKMQVLSVLSFIAGRVGSAIEPFHDSLVQYLSFLWEESSNYNLLRCAIVSALVRLMQIFASSQNLPWSFFLSVIEFCTNINKDDHVYLLPDGLDLWLAIVQNTSELNDGLLQLFKNMPPLLTEASTEHLKICLLIVQAYVILAPEQFLKVCGEKVVESLMYILTDLKTEGVVMVLRVYEMFLRVNPSLSMQLLTIVQPEIAGERKPALTIVFEGVYHCKETEYMAITMYLSIVSRVLLFSKEVFAEMMNLLSQHVNKSQEETLSIFLDKWLVKVNSVTVCNSLSGHGNRKLNGLALVSLLTSRSNIVLEKFPKIVRVITEILNDIVVRENDELLEIMVGERAESPLLSYESDTDTQHERRCNELASSNPLLKITLHQYFQLQLNELKTQTDPGMYSNLLQSIDSETYRQASEYVQF</sequence>
<evidence type="ECO:0000256" key="1">
    <source>
        <dbReference type="ARBA" id="ARBA00004123"/>
    </source>
</evidence>
<dbReference type="OrthoDB" id="361693at2759"/>
<dbReference type="SUPFAM" id="SSF48371">
    <property type="entry name" value="ARM repeat"/>
    <property type="match status" value="1"/>
</dbReference>
<dbReference type="Pfam" id="PF25758">
    <property type="entry name" value="TPR_IPO11"/>
    <property type="match status" value="1"/>
</dbReference>
<evidence type="ECO:0000256" key="4">
    <source>
        <dbReference type="ARBA" id="ARBA00023242"/>
    </source>
</evidence>
<dbReference type="Gene3D" id="1.25.10.10">
    <property type="entry name" value="Leucine-rich Repeat Variant"/>
    <property type="match status" value="1"/>
</dbReference>
<comment type="subcellular location">
    <subcellularLocation>
        <location evidence="1">Nucleus</location>
    </subcellularLocation>
</comment>
<dbReference type="GO" id="GO:0005635">
    <property type="term" value="C:nuclear envelope"/>
    <property type="evidence" value="ECO:0007669"/>
    <property type="project" value="TreeGrafter"/>
</dbReference>
<evidence type="ECO:0000259" key="5">
    <source>
        <dbReference type="PROSITE" id="PS50166"/>
    </source>
</evidence>
<dbReference type="InterPro" id="IPR011989">
    <property type="entry name" value="ARM-like"/>
</dbReference>
<proteinExistence type="inferred from homology"/>
<dbReference type="InterPro" id="IPR016024">
    <property type="entry name" value="ARM-type_fold"/>
</dbReference>
<evidence type="ECO:0000313" key="6">
    <source>
        <dbReference type="EMBL" id="CAH0385174.1"/>
    </source>
</evidence>
<dbReference type="AlphaFoldDB" id="A0A9P0F1P0"/>
<keyword evidence="4" id="KW-0539">Nucleus</keyword>
<dbReference type="EMBL" id="OU963863">
    <property type="protein sequence ID" value="CAH0385174.1"/>
    <property type="molecule type" value="Genomic_DNA"/>
</dbReference>
<dbReference type="Pfam" id="PF03810">
    <property type="entry name" value="IBN_N"/>
    <property type="match status" value="1"/>
</dbReference>
<evidence type="ECO:0000256" key="3">
    <source>
        <dbReference type="ARBA" id="ARBA00022448"/>
    </source>
</evidence>
<dbReference type="PANTHER" id="PTHR10997">
    <property type="entry name" value="IMPORTIN-7, 8, 11"/>
    <property type="match status" value="1"/>
</dbReference>
<dbReference type="InterPro" id="IPR001494">
    <property type="entry name" value="Importin-beta_N"/>
</dbReference>
<keyword evidence="3" id="KW-0813">Transport</keyword>
<dbReference type="PANTHER" id="PTHR10997:SF7">
    <property type="entry name" value="IMPORTIN-11"/>
    <property type="match status" value="1"/>
</dbReference>
<dbReference type="Proteomes" id="UP001152759">
    <property type="component" value="Chromosome 2"/>
</dbReference>
<dbReference type="KEGG" id="btab:109034353"/>
<name>A0A9P0F1P0_BEMTA</name>
<gene>
    <name evidence="6" type="ORF">BEMITA_LOCUS4427</name>
</gene>
<dbReference type="InterPro" id="IPR058669">
    <property type="entry name" value="TPR_IPO7/11-like"/>
</dbReference>
<reference evidence="6" key="1">
    <citation type="submission" date="2021-12" db="EMBL/GenBank/DDBJ databases">
        <authorList>
            <person name="King R."/>
        </authorList>
    </citation>
    <scope>NUCLEOTIDE SEQUENCE</scope>
</reference>